<feature type="chain" id="PRO_5011704066" evidence="4">
    <location>
        <begin position="36"/>
        <end position="972"/>
    </location>
</feature>
<proteinExistence type="predicted"/>
<dbReference type="Proteomes" id="UP000199012">
    <property type="component" value="Unassembled WGS sequence"/>
</dbReference>
<keyword evidence="4" id="KW-0732">Signal</keyword>
<dbReference type="AlphaFoldDB" id="A0A1I0Y1G7"/>
<name>A0A1I0Y1G7_9CELL</name>
<feature type="compositionally biased region" description="Gly residues" evidence="3">
    <location>
        <begin position="230"/>
        <end position="243"/>
    </location>
</feature>
<feature type="signal peptide" evidence="4">
    <location>
        <begin position="1"/>
        <end position="35"/>
    </location>
</feature>
<dbReference type="InterPro" id="IPR050557">
    <property type="entry name" value="RTX_toxin/Mannuronan_C5-epim"/>
</dbReference>
<feature type="compositionally biased region" description="Polar residues" evidence="3">
    <location>
        <begin position="148"/>
        <end position="159"/>
    </location>
</feature>
<dbReference type="PANTHER" id="PTHR38340:SF1">
    <property type="entry name" value="S-LAYER PROTEIN"/>
    <property type="match status" value="1"/>
</dbReference>
<comment type="subcellular location">
    <subcellularLocation>
        <location evidence="1">Secreted</location>
    </subcellularLocation>
</comment>
<dbReference type="Gene3D" id="2.60.120.380">
    <property type="match status" value="5"/>
</dbReference>
<evidence type="ECO:0000313" key="6">
    <source>
        <dbReference type="Proteomes" id="UP000199012"/>
    </source>
</evidence>
<feature type="region of interest" description="Disordered" evidence="3">
    <location>
        <begin position="126"/>
        <end position="172"/>
    </location>
</feature>
<dbReference type="OrthoDB" id="574668at2"/>
<keyword evidence="2" id="KW-0964">Secreted</keyword>
<evidence type="ECO:0000256" key="4">
    <source>
        <dbReference type="SAM" id="SignalP"/>
    </source>
</evidence>
<dbReference type="STRING" id="988821.SAMN05421867_106125"/>
<dbReference type="GO" id="GO:0005509">
    <property type="term" value="F:calcium ion binding"/>
    <property type="evidence" value="ECO:0007669"/>
    <property type="project" value="InterPro"/>
</dbReference>
<sequence length="972" mass="96670">MTTTHPRRHVPALSSLLGLTLALTLAPLGAAPAQAATTCLGKTVTITGTSGADTLTGTSGDDVIDAGAGDDTVTGGGGNDTVCGGDGADTLDGGTGNDTVDGGAGTDTWSFASATTAVTASLATGTSSGAGTDKGTTLENLRGGTGADTLTGSTGTNTIEGGAGNDRLDGGSGTDTVSYRGATTAVTVNLTTRAATGGAGTDTLAGFENVRGGAGGDTITGSTGANTVDGGPGTDRLTGGGGTDTVSFDSATAGVTASLATGTATGGSTDTFSGFAQLVGSPSGDTLVGNDGANRLDGARGGDACSTGKGADTLVACEDLTVVTDAAGATDAATWSLSAGQRFFLDNLLTGTAGTNLTWGVTGPGGTTVLAPVAVTTANKGPWTATAGTHTATLGGTAAGTHRFRLVLPATTTYPYTLGTTVGANTPSSGQGVLGVQDVDRYTFTATAGQRVFFLSSGDTMAGYAYVRLTQPSGAVVMEKFLVGDRGPITLPVAGTYTLSVGTPTGDDHAGTYGFRLATVPAAQTFATSIGSAVAPGVPGTGAGTLEQPGSEDRYTFSGTAGQKVFYDAGTDTTGNHAFVTVTSPSGAKVLEKWVTGDSAVLTLPTTGTYTVSVKAGVDDRATGTYGFTIQPATAGPQTFPITLGATVKDGVPGPGAGNLEGPGAVDTYTFTATAGDRIGYTSLADTTANYGYVTLYAPSGATVWSGWIAANRFPAAVPATGTYRLEVRTTDTTHWGTYSFALVKAAAQQTFAYTLGSTVSNGVPAAGAGNVEGVGGSDTYTFSGTAGDRLLYDVLAESTNGYLSRTLIAPDGRTVEQGWAYGDRGGIVLPATGTYRLVIAGTDNTHWGTYSFRLMKTPAPQTFAIRVGQTVSNGVPAAGAGNLETVGSVDVYTFSATSGQDLRFDHLADATSGYGIATVTDPSGRVVLTKWLGYDTDLPTLTSSGTYTVTIRTGDNDAVHSGTYSFALVTR</sequence>
<dbReference type="GO" id="GO:0005576">
    <property type="term" value="C:extracellular region"/>
    <property type="evidence" value="ECO:0007669"/>
    <property type="project" value="UniProtKB-SubCell"/>
</dbReference>
<feature type="region of interest" description="Disordered" evidence="3">
    <location>
        <begin position="215"/>
        <end position="243"/>
    </location>
</feature>
<dbReference type="InterPro" id="IPR001343">
    <property type="entry name" value="Hemolysn_Ca-bd"/>
</dbReference>
<evidence type="ECO:0000313" key="5">
    <source>
        <dbReference type="EMBL" id="SFB07199.1"/>
    </source>
</evidence>
<dbReference type="Pfam" id="PF00353">
    <property type="entry name" value="HemolysinCabind"/>
    <property type="match status" value="5"/>
</dbReference>
<dbReference type="Gene3D" id="2.150.10.10">
    <property type="entry name" value="Serralysin-like metalloprotease, C-terminal"/>
    <property type="match status" value="4"/>
</dbReference>
<reference evidence="5 6" key="1">
    <citation type="submission" date="2016-10" db="EMBL/GenBank/DDBJ databases">
        <authorList>
            <person name="de Groot N.N."/>
        </authorList>
    </citation>
    <scope>NUCLEOTIDE SEQUENCE [LARGE SCALE GENOMIC DNA]</scope>
    <source>
        <strain evidence="5 6">CGMCC 4.6945</strain>
    </source>
</reference>
<protein>
    <submittedName>
        <fullName evidence="5">Hemolysin-type calcium-binding repeat-containing protein</fullName>
    </submittedName>
</protein>
<dbReference type="PANTHER" id="PTHR38340">
    <property type="entry name" value="S-LAYER PROTEIN"/>
    <property type="match status" value="1"/>
</dbReference>
<dbReference type="SUPFAM" id="SSF51120">
    <property type="entry name" value="beta-Roll"/>
    <property type="match status" value="3"/>
</dbReference>
<evidence type="ECO:0000256" key="2">
    <source>
        <dbReference type="ARBA" id="ARBA00022525"/>
    </source>
</evidence>
<dbReference type="PROSITE" id="PS51318">
    <property type="entry name" value="TAT"/>
    <property type="match status" value="1"/>
</dbReference>
<dbReference type="RefSeq" id="WP_090032337.1">
    <property type="nucleotide sequence ID" value="NZ_BONM01000006.1"/>
</dbReference>
<dbReference type="EMBL" id="FOKA01000006">
    <property type="protein sequence ID" value="SFB07199.1"/>
    <property type="molecule type" value="Genomic_DNA"/>
</dbReference>
<dbReference type="InterPro" id="IPR011049">
    <property type="entry name" value="Serralysin-like_metalloprot_C"/>
</dbReference>
<keyword evidence="6" id="KW-1185">Reference proteome</keyword>
<feature type="compositionally biased region" description="Low complexity" evidence="3">
    <location>
        <begin position="126"/>
        <end position="137"/>
    </location>
</feature>
<dbReference type="PRINTS" id="PR00313">
    <property type="entry name" value="CABNDNGRPT"/>
</dbReference>
<evidence type="ECO:0000256" key="3">
    <source>
        <dbReference type="SAM" id="MobiDB-lite"/>
    </source>
</evidence>
<accession>A0A1I0Y1G7</accession>
<dbReference type="InterPro" id="IPR006311">
    <property type="entry name" value="TAT_signal"/>
</dbReference>
<organism evidence="5 6">
    <name type="scientific">Cellulomonas marina</name>
    <dbReference type="NCBI Taxonomy" id="988821"/>
    <lineage>
        <taxon>Bacteria</taxon>
        <taxon>Bacillati</taxon>
        <taxon>Actinomycetota</taxon>
        <taxon>Actinomycetes</taxon>
        <taxon>Micrococcales</taxon>
        <taxon>Cellulomonadaceae</taxon>
        <taxon>Cellulomonas</taxon>
    </lineage>
</organism>
<evidence type="ECO:0000256" key="1">
    <source>
        <dbReference type="ARBA" id="ARBA00004613"/>
    </source>
</evidence>
<gene>
    <name evidence="5" type="ORF">SAMN05421867_106125</name>
</gene>